<feature type="domain" description="Multidrug resistance protein MdtA-like barrel-sandwich hybrid" evidence="2">
    <location>
        <begin position="63"/>
        <end position="188"/>
    </location>
</feature>
<dbReference type="Gene3D" id="2.40.50.100">
    <property type="match status" value="1"/>
</dbReference>
<keyword evidence="6" id="KW-1185">Reference proteome</keyword>
<evidence type="ECO:0000313" key="5">
    <source>
        <dbReference type="EMBL" id="MBC2595180.1"/>
    </source>
</evidence>
<dbReference type="FunFam" id="2.40.30.170:FF:000010">
    <property type="entry name" value="Efflux RND transporter periplasmic adaptor subunit"/>
    <property type="match status" value="1"/>
</dbReference>
<dbReference type="PANTHER" id="PTHR30469">
    <property type="entry name" value="MULTIDRUG RESISTANCE PROTEIN MDTA"/>
    <property type="match status" value="1"/>
</dbReference>
<proteinExistence type="inferred from homology"/>
<organism evidence="5 6">
    <name type="scientific">Ruficoccus amylovorans</name>
    <dbReference type="NCBI Taxonomy" id="1804625"/>
    <lineage>
        <taxon>Bacteria</taxon>
        <taxon>Pseudomonadati</taxon>
        <taxon>Verrucomicrobiota</taxon>
        <taxon>Opitutia</taxon>
        <taxon>Puniceicoccales</taxon>
        <taxon>Cerasicoccaceae</taxon>
        <taxon>Ruficoccus</taxon>
    </lineage>
</organism>
<dbReference type="Gene3D" id="1.10.287.470">
    <property type="entry name" value="Helix hairpin bin"/>
    <property type="match status" value="1"/>
</dbReference>
<dbReference type="Gene3D" id="2.40.30.170">
    <property type="match status" value="1"/>
</dbReference>
<dbReference type="InterPro" id="IPR058625">
    <property type="entry name" value="MdtA-like_BSH"/>
</dbReference>
<sequence length="355" mass="38937">MMVSALATLAFAALAVYFFFAPAPGRENERAAPPPPPVLTGEVEEIVWDETVRALGNVRANEQAMLSPKITERVIAVNFESGQHVEKGHLLIQLNDAEQQAQLEEMQASLDERSQQLERVRSVEGSGALSRSVIDEEISRFNVARAQLDLAKARVDDRRIYAPFDGVLGLRDLSPGELVEAGDDLVEIIDLTPVKVDFTVPERNFAQIAPGLKITARSESYPGRVFEGEVRSVSPNIDPVSRSARVRAFVSNEDFALRPGMLLLVELNLGSKSVLTVPESALSPIGDQQYIYRVTEDGLAERVPVRVGRRQKGVAELLEGLEKGDAIITHGHRARSGQPVNTLTQEQVFNHSTDS</sequence>
<comment type="caution">
    <text evidence="5">The sequence shown here is derived from an EMBL/GenBank/DDBJ whole genome shotgun (WGS) entry which is preliminary data.</text>
</comment>
<feature type="domain" description="CusB-like beta-barrel" evidence="3">
    <location>
        <begin position="196"/>
        <end position="268"/>
    </location>
</feature>
<evidence type="ECO:0000259" key="2">
    <source>
        <dbReference type="Pfam" id="PF25917"/>
    </source>
</evidence>
<dbReference type="Pfam" id="PF25917">
    <property type="entry name" value="BSH_RND"/>
    <property type="match status" value="1"/>
</dbReference>
<dbReference type="Gene3D" id="2.40.420.20">
    <property type="match status" value="1"/>
</dbReference>
<dbReference type="AlphaFoldDB" id="A0A842HG57"/>
<dbReference type="SUPFAM" id="SSF111369">
    <property type="entry name" value="HlyD-like secretion proteins"/>
    <property type="match status" value="1"/>
</dbReference>
<dbReference type="PANTHER" id="PTHR30469:SF16">
    <property type="entry name" value="HAE1 FAMILY EFFLUX PUMP MFP COMPONENT"/>
    <property type="match status" value="1"/>
</dbReference>
<evidence type="ECO:0000256" key="1">
    <source>
        <dbReference type="ARBA" id="ARBA00009477"/>
    </source>
</evidence>
<dbReference type="InterPro" id="IPR058792">
    <property type="entry name" value="Beta-barrel_RND_2"/>
</dbReference>
<evidence type="ECO:0000259" key="4">
    <source>
        <dbReference type="Pfam" id="PF25989"/>
    </source>
</evidence>
<protein>
    <submittedName>
        <fullName evidence="5">Efflux RND transporter periplasmic adaptor subunit</fullName>
    </submittedName>
</protein>
<dbReference type="Proteomes" id="UP000546464">
    <property type="component" value="Unassembled WGS sequence"/>
</dbReference>
<evidence type="ECO:0000259" key="3">
    <source>
        <dbReference type="Pfam" id="PF25954"/>
    </source>
</evidence>
<dbReference type="GO" id="GO:1990281">
    <property type="term" value="C:efflux pump complex"/>
    <property type="evidence" value="ECO:0007669"/>
    <property type="project" value="TreeGrafter"/>
</dbReference>
<dbReference type="InterPro" id="IPR006143">
    <property type="entry name" value="RND_pump_MFP"/>
</dbReference>
<dbReference type="RefSeq" id="WP_185676141.1">
    <property type="nucleotide sequence ID" value="NZ_JACHVB010000035.1"/>
</dbReference>
<dbReference type="Pfam" id="PF25954">
    <property type="entry name" value="Beta-barrel_RND_2"/>
    <property type="match status" value="1"/>
</dbReference>
<dbReference type="Pfam" id="PF25989">
    <property type="entry name" value="YknX_C"/>
    <property type="match status" value="1"/>
</dbReference>
<name>A0A842HG57_9BACT</name>
<gene>
    <name evidence="5" type="ORF">H5P28_13010</name>
</gene>
<evidence type="ECO:0000313" key="6">
    <source>
        <dbReference type="Proteomes" id="UP000546464"/>
    </source>
</evidence>
<dbReference type="InterPro" id="IPR058637">
    <property type="entry name" value="YknX-like_C"/>
</dbReference>
<dbReference type="GO" id="GO:0015562">
    <property type="term" value="F:efflux transmembrane transporter activity"/>
    <property type="evidence" value="ECO:0007669"/>
    <property type="project" value="TreeGrafter"/>
</dbReference>
<dbReference type="EMBL" id="JACHVB010000035">
    <property type="protein sequence ID" value="MBC2595180.1"/>
    <property type="molecule type" value="Genomic_DNA"/>
</dbReference>
<accession>A0A842HG57</accession>
<dbReference type="NCBIfam" id="TIGR01730">
    <property type="entry name" value="RND_mfp"/>
    <property type="match status" value="1"/>
</dbReference>
<comment type="similarity">
    <text evidence="1">Belongs to the membrane fusion protein (MFP) (TC 8.A.1) family.</text>
</comment>
<feature type="domain" description="YknX-like C-terminal permuted SH3-like" evidence="4">
    <location>
        <begin position="274"/>
        <end position="341"/>
    </location>
</feature>
<reference evidence="5 6" key="1">
    <citation type="submission" date="2020-07" db="EMBL/GenBank/DDBJ databases">
        <authorList>
            <person name="Feng X."/>
        </authorList>
    </citation>
    <scope>NUCLEOTIDE SEQUENCE [LARGE SCALE GENOMIC DNA]</scope>
    <source>
        <strain evidence="5 6">JCM31066</strain>
    </source>
</reference>